<dbReference type="EMBL" id="FJ067318">
    <property type="protein sequence ID" value="AFG69737.1"/>
    <property type="molecule type" value="Genomic_DNA"/>
</dbReference>
<dbReference type="EMBL" id="FJ067314">
    <property type="protein sequence ID" value="AFG69748.1"/>
    <property type="molecule type" value="Genomic_DNA"/>
</dbReference>
<dbReference type="Pfam" id="PF05078">
    <property type="entry name" value="DUF679"/>
    <property type="match status" value="1"/>
</dbReference>
<dbReference type="EMBL" id="FJ067306">
    <property type="protein sequence ID" value="AFG69732.1"/>
    <property type="molecule type" value="Genomic_DNA"/>
</dbReference>
<evidence type="ECO:0000313" key="9">
    <source>
        <dbReference type="EMBL" id="AFG69735.1"/>
    </source>
</evidence>
<evidence type="ECO:0000313" key="12">
    <source>
        <dbReference type="EMBL" id="AFG69738.1"/>
    </source>
</evidence>
<name>H9X648_PINTA</name>
<keyword evidence="4" id="KW-1133">Transmembrane helix</keyword>
<accession>H9X648</accession>
<protein>
    <submittedName>
        <fullName evidence="15">Uncharacterized protein</fullName>
    </submittedName>
</protein>
<dbReference type="EMBL" id="FJ067316">
    <property type="protein sequence ID" value="AFG69738.1"/>
    <property type="molecule type" value="Genomic_DNA"/>
</dbReference>
<evidence type="ECO:0000313" key="8">
    <source>
        <dbReference type="EMBL" id="AFG69734.1"/>
    </source>
</evidence>
<evidence type="ECO:0000313" key="13">
    <source>
        <dbReference type="EMBL" id="AFG69739.1"/>
    </source>
</evidence>
<sequence length="103" mass="11168">EIKAEDGGEVKSTLLRRTALKAAQKGLESLAKLVQLLPTATVLVFNIFSPAFTNEGHCHKVNKIITVGLLGFCALSSYFDSFTDTIRDEDGKLHYGIATKNGL</sequence>
<dbReference type="EMBL" id="FJ067309">
    <property type="protein sequence ID" value="AFG69734.1"/>
    <property type="molecule type" value="Genomic_DNA"/>
</dbReference>
<comment type="subcellular location">
    <subcellularLocation>
        <location evidence="1">Membrane</location>
        <topology evidence="1">Multi-pass membrane protein</topology>
    </subcellularLocation>
</comment>
<dbReference type="GO" id="GO:0016020">
    <property type="term" value="C:membrane"/>
    <property type="evidence" value="ECO:0007669"/>
    <property type="project" value="UniProtKB-SubCell"/>
</dbReference>
<evidence type="ECO:0000313" key="19">
    <source>
        <dbReference type="EMBL" id="AFG69745.1"/>
    </source>
</evidence>
<evidence type="ECO:0000313" key="10">
    <source>
        <dbReference type="EMBL" id="AFG69736.1"/>
    </source>
</evidence>
<proteinExistence type="inferred from homology"/>
<dbReference type="EMBL" id="FJ067312">
    <property type="protein sequence ID" value="AFG69741.1"/>
    <property type="molecule type" value="Genomic_DNA"/>
</dbReference>
<dbReference type="GO" id="GO:0010256">
    <property type="term" value="P:endomembrane system organization"/>
    <property type="evidence" value="ECO:0007669"/>
    <property type="project" value="TreeGrafter"/>
</dbReference>
<dbReference type="EMBL" id="FJ067305">
    <property type="protein sequence ID" value="AFG69743.1"/>
    <property type="molecule type" value="Genomic_DNA"/>
</dbReference>
<dbReference type="InterPro" id="IPR007770">
    <property type="entry name" value="DMP"/>
</dbReference>
<dbReference type="EMBL" id="FJ067315">
    <property type="protein sequence ID" value="AFG69749.1"/>
    <property type="molecule type" value="Genomic_DNA"/>
</dbReference>
<evidence type="ECO:0000313" key="22">
    <source>
        <dbReference type="EMBL" id="AFG69748.1"/>
    </source>
</evidence>
<evidence type="ECO:0000313" key="17">
    <source>
        <dbReference type="EMBL" id="AFG69743.1"/>
    </source>
</evidence>
<dbReference type="EMBL" id="FJ067317">
    <property type="protein sequence ID" value="AFG69745.1"/>
    <property type="molecule type" value="Genomic_DNA"/>
</dbReference>
<evidence type="ECO:0000313" key="14">
    <source>
        <dbReference type="EMBL" id="AFG69740.1"/>
    </source>
</evidence>
<evidence type="ECO:0000313" key="21">
    <source>
        <dbReference type="EMBL" id="AFG69747.1"/>
    </source>
</evidence>
<keyword evidence="5" id="KW-0472">Membrane</keyword>
<evidence type="ECO:0000313" key="7">
    <source>
        <dbReference type="EMBL" id="AFG69733.1"/>
    </source>
</evidence>
<feature type="non-terminal residue" evidence="15">
    <location>
        <position position="1"/>
    </location>
</feature>
<dbReference type="EMBL" id="FJ067320">
    <property type="protein sequence ID" value="AFG69744.1"/>
    <property type="molecule type" value="Genomic_DNA"/>
</dbReference>
<evidence type="ECO:0000256" key="1">
    <source>
        <dbReference type="ARBA" id="ARBA00004141"/>
    </source>
</evidence>
<evidence type="ECO:0000313" key="20">
    <source>
        <dbReference type="EMBL" id="AFG69746.1"/>
    </source>
</evidence>
<gene>
    <name evidence="15" type="ORF">0_1984_02</name>
</gene>
<evidence type="ECO:0000256" key="4">
    <source>
        <dbReference type="ARBA" id="ARBA00022989"/>
    </source>
</evidence>
<reference evidence="15" key="1">
    <citation type="submission" date="2008-08" db="EMBL/GenBank/DDBJ databases">
        <title>Nucleotide Diversity and Divergence in the Loblolly Pine Gene Space.</title>
        <authorList>
            <person name="Neale D.B."/>
            <person name="Wegrzyn J.L."/>
            <person name="Lee J.M."/>
            <person name="Eckert A.J."/>
            <person name="Liechty J.D."/>
            <person name="Stevens K.A."/>
            <person name="Langley C.H."/>
        </authorList>
    </citation>
    <scope>NUCLEOTIDE SEQUENCE</scope>
    <source>
        <strain evidence="17">4390</strain>
        <strain evidence="10">4391</strain>
        <strain evidence="11">4392</strain>
        <strain evidence="9">4393</strain>
        <strain evidence="15">4394</strain>
        <strain evidence="22">4395</strain>
        <strain evidence="14">4396</strain>
        <strain evidence="18">4397</strain>
        <strain evidence="13">4398</strain>
        <strain evidence="8">4399</strain>
        <strain evidence="19">4400</strain>
        <strain evidence="23">4401</strain>
        <strain evidence="12">4402</strain>
        <strain evidence="16">4403</strain>
        <strain evidence="7">4404</strain>
        <strain evidence="20">4405</strain>
        <strain evidence="6">4406</strain>
        <strain evidence="21">4407</strain>
        <tissue evidence="15">Megagametophyte</tissue>
    </source>
</reference>
<dbReference type="AlphaFoldDB" id="H9X648"/>
<keyword evidence="3" id="KW-0812">Transmembrane</keyword>
<dbReference type="PANTHER" id="PTHR31621:SF66">
    <property type="entry name" value="PROTEIN DMP2"/>
    <property type="match status" value="1"/>
</dbReference>
<feature type="non-terminal residue" evidence="15">
    <location>
        <position position="103"/>
    </location>
</feature>
<evidence type="ECO:0000313" key="15">
    <source>
        <dbReference type="EMBL" id="AFG69741.1"/>
    </source>
</evidence>
<evidence type="ECO:0000313" key="11">
    <source>
        <dbReference type="EMBL" id="AFG69737.1"/>
    </source>
</evidence>
<evidence type="ECO:0000256" key="3">
    <source>
        <dbReference type="ARBA" id="ARBA00022692"/>
    </source>
</evidence>
<evidence type="ECO:0000313" key="18">
    <source>
        <dbReference type="EMBL" id="AFG69744.1"/>
    </source>
</evidence>
<dbReference type="EMBL" id="FJ067311">
    <property type="protein sequence ID" value="AFG69739.1"/>
    <property type="molecule type" value="Genomic_DNA"/>
</dbReference>
<evidence type="ECO:0000313" key="6">
    <source>
        <dbReference type="EMBL" id="AFG69732.1"/>
    </source>
</evidence>
<comment type="similarity">
    <text evidence="2">Belongs to the plant DMP1 protein family.</text>
</comment>
<dbReference type="EMBL" id="FJ067304">
    <property type="protein sequence ID" value="AFG69742.1"/>
    <property type="molecule type" value="Genomic_DNA"/>
</dbReference>
<organism evidence="15">
    <name type="scientific">Pinus taeda</name>
    <name type="common">Loblolly pine</name>
    <dbReference type="NCBI Taxonomy" id="3352"/>
    <lineage>
        <taxon>Eukaryota</taxon>
        <taxon>Viridiplantae</taxon>
        <taxon>Streptophyta</taxon>
        <taxon>Embryophyta</taxon>
        <taxon>Tracheophyta</taxon>
        <taxon>Spermatophyta</taxon>
        <taxon>Pinopsida</taxon>
        <taxon>Pinidae</taxon>
        <taxon>Conifers I</taxon>
        <taxon>Pinales</taxon>
        <taxon>Pinaceae</taxon>
        <taxon>Pinus</taxon>
        <taxon>Pinus subgen. Pinus</taxon>
    </lineage>
</organism>
<dbReference type="EMBL" id="FJ067313">
    <property type="protein sequence ID" value="AFG69740.1"/>
    <property type="molecule type" value="Genomic_DNA"/>
</dbReference>
<evidence type="ECO:0000313" key="16">
    <source>
        <dbReference type="EMBL" id="AFG69742.1"/>
    </source>
</evidence>
<dbReference type="EMBL" id="FJ067307">
    <property type="protein sequence ID" value="AFG69747.1"/>
    <property type="molecule type" value="Genomic_DNA"/>
</dbReference>
<dbReference type="EMBL" id="FJ067308">
    <property type="protein sequence ID" value="AFG69746.1"/>
    <property type="molecule type" value="Genomic_DNA"/>
</dbReference>
<dbReference type="EMBL" id="FJ067321">
    <property type="protein sequence ID" value="AFG69736.1"/>
    <property type="molecule type" value="Genomic_DNA"/>
</dbReference>
<evidence type="ECO:0000256" key="5">
    <source>
        <dbReference type="ARBA" id="ARBA00023136"/>
    </source>
</evidence>
<evidence type="ECO:0000313" key="23">
    <source>
        <dbReference type="EMBL" id="AFG69749.1"/>
    </source>
</evidence>
<dbReference type="EMBL" id="FJ067310">
    <property type="protein sequence ID" value="AFG69735.1"/>
    <property type="molecule type" value="Genomic_DNA"/>
</dbReference>
<dbReference type="EMBL" id="FJ067319">
    <property type="protein sequence ID" value="AFG69733.1"/>
    <property type="molecule type" value="Genomic_DNA"/>
</dbReference>
<evidence type="ECO:0000256" key="2">
    <source>
        <dbReference type="ARBA" id="ARBA00008707"/>
    </source>
</evidence>
<dbReference type="GO" id="GO:0005737">
    <property type="term" value="C:cytoplasm"/>
    <property type="evidence" value="ECO:0007669"/>
    <property type="project" value="UniProtKB-ARBA"/>
</dbReference>
<dbReference type="PANTHER" id="PTHR31621">
    <property type="entry name" value="PROTEIN DMP3"/>
    <property type="match status" value="1"/>
</dbReference>